<dbReference type="Proteomes" id="UP000187151">
    <property type="component" value="Unassembled WGS sequence"/>
</dbReference>
<accession>A0ABX3FRM4</accession>
<organism evidence="1 2">
    <name type="scientific">Streptomyces amritsarensis</name>
    <dbReference type="NCBI Taxonomy" id="681158"/>
    <lineage>
        <taxon>Bacteria</taxon>
        <taxon>Bacillati</taxon>
        <taxon>Actinomycetota</taxon>
        <taxon>Actinomycetes</taxon>
        <taxon>Kitasatosporales</taxon>
        <taxon>Streptomycetaceae</taxon>
        <taxon>Streptomyces</taxon>
    </lineage>
</organism>
<evidence type="ECO:0000313" key="2">
    <source>
        <dbReference type="Proteomes" id="UP000187151"/>
    </source>
</evidence>
<name>A0ABX3FRM4_9ACTN</name>
<reference evidence="1 2" key="1">
    <citation type="submission" date="2016-01" db="EMBL/GenBank/DDBJ databases">
        <title>Streptomyces amritsarensis strain MTCC 11845 genome sequencing and assembly.</title>
        <authorList>
            <person name="Sharma D."/>
            <person name="Nair G.R."/>
            <person name="Kaur G."/>
            <person name="Manhas R.K."/>
            <person name="Mayilraj S."/>
        </authorList>
    </citation>
    <scope>NUCLEOTIDE SEQUENCE [LARGE SCALE GENOMIC DNA]</scope>
    <source>
        <strain evidence="1 2">MTCC 11845</strain>
    </source>
</reference>
<keyword evidence="2" id="KW-1185">Reference proteome</keyword>
<gene>
    <name evidence="1" type="ORF">AVW11_35270</name>
</gene>
<proteinExistence type="predicted"/>
<protein>
    <submittedName>
        <fullName evidence="1">Uncharacterized protein</fullName>
    </submittedName>
</protein>
<dbReference type="EMBL" id="MQUR01000186">
    <property type="protein sequence ID" value="OLZ43373.1"/>
    <property type="molecule type" value="Genomic_DNA"/>
</dbReference>
<evidence type="ECO:0000313" key="1">
    <source>
        <dbReference type="EMBL" id="OLZ43373.1"/>
    </source>
</evidence>
<sequence length="86" mass="9137">MERIAALPPHLVHLPFHDGPTPRVGDRPLHDGADVLGPVLVQPRPAPSEGVDILQKPQQCRFPGDLVEVAHQGAGRSFGRGAGIDV</sequence>
<comment type="caution">
    <text evidence="1">The sequence shown here is derived from an EMBL/GenBank/DDBJ whole genome shotgun (WGS) entry which is preliminary data.</text>
</comment>